<comment type="caution">
    <text evidence="2">The sequence shown here is derived from an EMBL/GenBank/DDBJ whole genome shotgun (WGS) entry which is preliminary data.</text>
</comment>
<feature type="domain" description="HTH cro/C1-type" evidence="1">
    <location>
        <begin position="11"/>
        <end position="64"/>
    </location>
</feature>
<gene>
    <name evidence="2" type="ORF">N5I14_04855</name>
</gene>
<accession>A0AA42RT26</accession>
<proteinExistence type="predicted"/>
<dbReference type="InterPro" id="IPR010982">
    <property type="entry name" value="Lambda_DNA-bd_dom_sf"/>
</dbReference>
<dbReference type="CDD" id="cd00093">
    <property type="entry name" value="HTH_XRE"/>
    <property type="match status" value="1"/>
</dbReference>
<organism evidence="2 3">
    <name type="scientific">Pseudomonas mosselii</name>
    <dbReference type="NCBI Taxonomy" id="78327"/>
    <lineage>
        <taxon>Bacteria</taxon>
        <taxon>Pseudomonadati</taxon>
        <taxon>Pseudomonadota</taxon>
        <taxon>Gammaproteobacteria</taxon>
        <taxon>Pseudomonadales</taxon>
        <taxon>Pseudomonadaceae</taxon>
        <taxon>Pseudomonas</taxon>
    </lineage>
</organism>
<protein>
    <submittedName>
        <fullName evidence="2">Helix-turn-helix domain-containing protein</fullName>
    </submittedName>
</protein>
<dbReference type="Pfam" id="PF01381">
    <property type="entry name" value="HTH_3"/>
    <property type="match status" value="1"/>
</dbReference>
<dbReference type="InterPro" id="IPR001387">
    <property type="entry name" value="Cro/C1-type_HTH"/>
</dbReference>
<dbReference type="SUPFAM" id="SSF47413">
    <property type="entry name" value="lambda repressor-like DNA-binding domains"/>
    <property type="match status" value="1"/>
</dbReference>
<dbReference type="Gene3D" id="1.10.260.40">
    <property type="entry name" value="lambda repressor-like DNA-binding domains"/>
    <property type="match status" value="1"/>
</dbReference>
<dbReference type="PROSITE" id="PS50943">
    <property type="entry name" value="HTH_CROC1"/>
    <property type="match status" value="1"/>
</dbReference>
<dbReference type="GO" id="GO:0003677">
    <property type="term" value="F:DNA binding"/>
    <property type="evidence" value="ECO:0007669"/>
    <property type="project" value="InterPro"/>
</dbReference>
<evidence type="ECO:0000259" key="1">
    <source>
        <dbReference type="PROSITE" id="PS50943"/>
    </source>
</evidence>
<dbReference type="AlphaFoldDB" id="A0AA42RT26"/>
<reference evidence="2" key="1">
    <citation type="submission" date="2022-09" db="EMBL/GenBank/DDBJ databases">
        <title>Intensive care unit water sources are persistently colonized with multi-drug resistant bacteria and are the site of extensive horizontal gene transfer of antibiotic resistance genes.</title>
        <authorList>
            <person name="Diorio-Toth L."/>
        </authorList>
    </citation>
    <scope>NUCLEOTIDE SEQUENCE</scope>
    <source>
        <strain evidence="2">GD03782</strain>
    </source>
</reference>
<evidence type="ECO:0000313" key="3">
    <source>
        <dbReference type="Proteomes" id="UP001160882"/>
    </source>
</evidence>
<sequence>MELKQALAQALRKIRTSRGLTQEDLGDVSSRTYVSTLERGLKSPTLEKLVELSVRMDVHPLSLLTEIFLLTGEEPDLEALFTRVRRDLDV</sequence>
<dbReference type="Proteomes" id="UP001160882">
    <property type="component" value="Unassembled WGS sequence"/>
</dbReference>
<dbReference type="EMBL" id="JAOCGG010000006">
    <property type="protein sequence ID" value="MDH1629573.1"/>
    <property type="molecule type" value="Genomic_DNA"/>
</dbReference>
<evidence type="ECO:0000313" key="2">
    <source>
        <dbReference type="EMBL" id="MDH1629573.1"/>
    </source>
</evidence>
<dbReference type="SMART" id="SM00530">
    <property type="entry name" value="HTH_XRE"/>
    <property type="match status" value="1"/>
</dbReference>
<dbReference type="RefSeq" id="WP_280080705.1">
    <property type="nucleotide sequence ID" value="NZ_JAOCGG010000006.1"/>
</dbReference>
<name>A0AA42RT26_9PSED</name>